<feature type="compositionally biased region" description="Low complexity" evidence="8">
    <location>
        <begin position="538"/>
        <end position="547"/>
    </location>
</feature>
<keyword evidence="4" id="KW-0238">DNA-binding</keyword>
<name>A0A1I8MGN1_MUSDO</name>
<evidence type="ECO:0000256" key="7">
    <source>
        <dbReference type="ARBA" id="ARBA00023242"/>
    </source>
</evidence>
<gene>
    <name evidence="10" type="primary">101892220</name>
</gene>
<evidence type="ECO:0000256" key="6">
    <source>
        <dbReference type="ARBA" id="ARBA00023163"/>
    </source>
</evidence>
<evidence type="ECO:0000256" key="3">
    <source>
        <dbReference type="ARBA" id="ARBA00023015"/>
    </source>
</evidence>
<keyword evidence="7" id="KW-0539">Nucleus</keyword>
<feature type="compositionally biased region" description="Low complexity" evidence="8">
    <location>
        <begin position="735"/>
        <end position="787"/>
    </location>
</feature>
<dbReference type="OrthoDB" id="10055441at2759"/>
<dbReference type="GO" id="GO:0045893">
    <property type="term" value="P:positive regulation of DNA-templated transcription"/>
    <property type="evidence" value="ECO:0007669"/>
    <property type="project" value="UniProtKB-ARBA"/>
</dbReference>
<dbReference type="EnsemblMetazoa" id="MDOA004700-RC">
    <property type="protein sequence ID" value="MDOA004700-PC"/>
    <property type="gene ID" value="MDOA004700"/>
</dbReference>
<feature type="region of interest" description="Disordered" evidence="8">
    <location>
        <begin position="514"/>
        <end position="574"/>
    </location>
</feature>
<dbReference type="VEuPathDB" id="VectorBase:MDOMA2_000144"/>
<evidence type="ECO:0000256" key="4">
    <source>
        <dbReference type="ARBA" id="ARBA00023125"/>
    </source>
</evidence>
<keyword evidence="3" id="KW-0805">Transcription regulation</keyword>
<sequence length="965" mass="105727">MFIPDSLRSCMIETDVNSYLQTSSSGQVLNLYVDEFHPFIEALLPYVKSFSYSWFNLQAAKRKYYKKHEKRMSLEEERHCKDELQNEKAEVKQKWASRLLGKLRKDITQECREDFVQSITGKRKSICVLSNPDQKGKMRRIDCLRQADKVWRLDLVMVILFKAIPLESTDGERLEKSPECIHPALCVNPYHINVSVRELDLYLANFINTHDPLSSPSPTSPPPGTPSTPSLMLYSNDANSTNNNNTNSNNNNNNSNAPDNKKRLEDERKNKGMYRQDEEDHVKFSCIKDTNNSDVDNTPFAGYSHNPYNGVVCNDIILATGVFSSKELWKLSKASILEETTNDLIQASSIKLEHPAAAYECNTYQMSASAAPLGSVVGGVNSAGMVTSADGRSSVSASMVLSSGYSIDFVDPRSSMHISNSSLLRASSAATCKSDPNGSPQDGSSFSVILRQNEDNGSNGGAGTSSATNAEDPALQRYTPTSNRVLLSMGQMRPGEVLMQHNVSSSLVPNSVSPALYYPQQNSPGSNPNESAEEAHHAAQQQQQQQQQHHHHHHQQQQQHHQHHHQHQLHQASATPKYATELVQHGQDMSEFVAYVCQDTGGIHPANAGDPSDLHVHHHQTSSHFQLQHAAAAAAVGRGPKISAVSAAAAAAHYQQYSTMLPPPPLPPMARPVAIIRSTGDLTMVASPPTSTAISPPPLTSVSSAGDSPRHHSHSHQSLQHHPHHHHHHHHHGHGQQQQQQQHHQQQQQQQQQHTTIDHTSSSGLTSMSSKLTNTTASTSSAQDTTASNTTITVGSATTNNSSDLVVASTASASPPPAPTQSPHPHHIIDVARCKTSPTSSASAVAVSTPTSALTRISAQPYPNTNGREYFNHFHTQTTPLLGYTTMSGVISPTNLSLYSSTTGVSSHRTTPRSRWNTSFLSMEDDFNMMSHTLTSTNPEATPVILMEDSGRYSDEYVTSRDYVT</sequence>
<proteinExistence type="predicted"/>
<evidence type="ECO:0000313" key="10">
    <source>
        <dbReference type="EnsemblMetazoa" id="MDOA004700-PC"/>
    </source>
</evidence>
<feature type="domain" description="CTF/NF-I" evidence="9">
    <location>
        <begin position="25"/>
        <end position="218"/>
    </location>
</feature>
<dbReference type="GO" id="GO:0000978">
    <property type="term" value="F:RNA polymerase II cis-regulatory region sequence-specific DNA binding"/>
    <property type="evidence" value="ECO:0007669"/>
    <property type="project" value="TreeGrafter"/>
</dbReference>
<dbReference type="GO" id="GO:0006260">
    <property type="term" value="P:DNA replication"/>
    <property type="evidence" value="ECO:0007669"/>
    <property type="project" value="UniProtKB-KW"/>
</dbReference>
<evidence type="ECO:0000256" key="8">
    <source>
        <dbReference type="SAM" id="MobiDB-lite"/>
    </source>
</evidence>
<dbReference type="InterPro" id="IPR000647">
    <property type="entry name" value="CTF/NFI"/>
</dbReference>
<dbReference type="VEuPathDB" id="VectorBase:MDOA004700"/>
<dbReference type="GO" id="GO:0000981">
    <property type="term" value="F:DNA-binding transcription factor activity, RNA polymerase II-specific"/>
    <property type="evidence" value="ECO:0007669"/>
    <property type="project" value="TreeGrafter"/>
</dbReference>
<reference evidence="10" key="1">
    <citation type="submission" date="2020-05" db="UniProtKB">
        <authorList>
            <consortium name="EnsemblMetazoa"/>
        </authorList>
    </citation>
    <scope>IDENTIFICATION</scope>
    <source>
        <strain evidence="10">Aabys</strain>
    </source>
</reference>
<dbReference type="GO" id="GO:0005634">
    <property type="term" value="C:nucleus"/>
    <property type="evidence" value="ECO:0007669"/>
    <property type="project" value="UniProtKB-SubCell"/>
</dbReference>
<dbReference type="InterPro" id="IPR003619">
    <property type="entry name" value="MAD_homology1_Dwarfin-type"/>
</dbReference>
<feature type="region of interest" description="Disordered" evidence="8">
    <location>
        <begin position="684"/>
        <end position="787"/>
    </location>
</feature>
<evidence type="ECO:0000256" key="1">
    <source>
        <dbReference type="ARBA" id="ARBA00004123"/>
    </source>
</evidence>
<evidence type="ECO:0000256" key="2">
    <source>
        <dbReference type="ARBA" id="ARBA00022705"/>
    </source>
</evidence>
<evidence type="ECO:0000256" key="5">
    <source>
        <dbReference type="ARBA" id="ARBA00023159"/>
    </source>
</evidence>
<keyword evidence="6" id="KW-0804">Transcription</keyword>
<keyword evidence="2" id="KW-0235">DNA replication</keyword>
<organism evidence="10">
    <name type="scientific">Musca domestica</name>
    <name type="common">House fly</name>
    <dbReference type="NCBI Taxonomy" id="7370"/>
    <lineage>
        <taxon>Eukaryota</taxon>
        <taxon>Metazoa</taxon>
        <taxon>Ecdysozoa</taxon>
        <taxon>Arthropoda</taxon>
        <taxon>Hexapoda</taxon>
        <taxon>Insecta</taxon>
        <taxon>Pterygota</taxon>
        <taxon>Neoptera</taxon>
        <taxon>Endopterygota</taxon>
        <taxon>Diptera</taxon>
        <taxon>Brachycera</taxon>
        <taxon>Muscomorpha</taxon>
        <taxon>Muscoidea</taxon>
        <taxon>Muscidae</taxon>
        <taxon>Musca</taxon>
    </lineage>
</organism>
<dbReference type="PANTHER" id="PTHR11492">
    <property type="entry name" value="NUCLEAR FACTOR I"/>
    <property type="match status" value="1"/>
</dbReference>
<dbReference type="SMART" id="SM00523">
    <property type="entry name" value="DWA"/>
    <property type="match status" value="1"/>
</dbReference>
<keyword evidence="5" id="KW-0010">Activator</keyword>
<dbReference type="InterPro" id="IPR019548">
    <property type="entry name" value="CTF/NFI_DNA-bd_N"/>
</dbReference>
<dbReference type="STRING" id="7370.A0A1I8MGN1"/>
<feature type="region of interest" description="Disordered" evidence="8">
    <location>
        <begin position="451"/>
        <end position="479"/>
    </location>
</feature>
<feature type="compositionally biased region" description="Basic residues" evidence="8">
    <location>
        <begin position="711"/>
        <end position="734"/>
    </location>
</feature>
<accession>A0A1I8MGN1</accession>
<feature type="compositionally biased region" description="Polar residues" evidence="8">
    <location>
        <begin position="519"/>
        <end position="530"/>
    </location>
</feature>
<dbReference type="Pfam" id="PF10524">
    <property type="entry name" value="NfI_DNAbd_pre-N"/>
    <property type="match status" value="1"/>
</dbReference>
<dbReference type="AlphaFoldDB" id="A0A1I8MGN1"/>
<dbReference type="PROSITE" id="PS51080">
    <property type="entry name" value="CTF_NFI_2"/>
    <property type="match status" value="1"/>
</dbReference>
<dbReference type="InterPro" id="IPR020604">
    <property type="entry name" value="CTF/NFI_DNA-bd-dom"/>
</dbReference>
<evidence type="ECO:0000259" key="9">
    <source>
        <dbReference type="PROSITE" id="PS51080"/>
    </source>
</evidence>
<feature type="compositionally biased region" description="Low complexity" evidence="8">
    <location>
        <begin position="227"/>
        <end position="258"/>
    </location>
</feature>
<comment type="subcellular location">
    <subcellularLocation>
        <location evidence="1">Nucleus</location>
    </subcellularLocation>
</comment>
<feature type="compositionally biased region" description="Basic residues" evidence="8">
    <location>
        <begin position="548"/>
        <end position="568"/>
    </location>
</feature>
<dbReference type="PANTHER" id="PTHR11492:SF8">
    <property type="entry name" value="NUCLEAR FACTOR I, ISOFORM B"/>
    <property type="match status" value="1"/>
</dbReference>
<dbReference type="Pfam" id="PF03165">
    <property type="entry name" value="MH1"/>
    <property type="match status" value="1"/>
</dbReference>
<protein>
    <recommendedName>
        <fullName evidence="9">CTF/NF-I domain-containing protein</fullName>
    </recommendedName>
</protein>
<feature type="region of interest" description="Disordered" evidence="8">
    <location>
        <begin position="212"/>
        <end position="263"/>
    </location>
</feature>